<evidence type="ECO:0000313" key="3">
    <source>
        <dbReference type="EMBL" id="PRW61465.1"/>
    </source>
</evidence>
<keyword evidence="2" id="KW-0472">Membrane</keyword>
<keyword evidence="2" id="KW-0812">Transmembrane</keyword>
<accession>A0A2P6U574</accession>
<feature type="coiled-coil region" evidence="1">
    <location>
        <begin position="189"/>
        <end position="216"/>
    </location>
</feature>
<feature type="transmembrane region" description="Helical" evidence="2">
    <location>
        <begin position="169"/>
        <end position="190"/>
    </location>
</feature>
<keyword evidence="2" id="KW-1133">Transmembrane helix</keyword>
<organism evidence="3 4">
    <name type="scientific">Chlorella sorokiniana</name>
    <name type="common">Freshwater green alga</name>
    <dbReference type="NCBI Taxonomy" id="3076"/>
    <lineage>
        <taxon>Eukaryota</taxon>
        <taxon>Viridiplantae</taxon>
        <taxon>Chlorophyta</taxon>
        <taxon>core chlorophytes</taxon>
        <taxon>Trebouxiophyceae</taxon>
        <taxon>Chlorellales</taxon>
        <taxon>Chlorellaceae</taxon>
        <taxon>Chlorella clade</taxon>
        <taxon>Chlorella</taxon>
    </lineage>
</organism>
<feature type="transmembrane region" description="Helical" evidence="2">
    <location>
        <begin position="141"/>
        <end position="163"/>
    </location>
</feature>
<reference evidence="3 4" key="1">
    <citation type="journal article" date="2018" name="Plant J.">
        <title>Genome sequences of Chlorella sorokiniana UTEX 1602 and Micractinium conductrix SAG 241.80: implications to maltose excretion by a green alga.</title>
        <authorList>
            <person name="Arriola M.B."/>
            <person name="Velmurugan N."/>
            <person name="Zhang Y."/>
            <person name="Plunkett M.H."/>
            <person name="Hondzo H."/>
            <person name="Barney B.M."/>
        </authorList>
    </citation>
    <scope>NUCLEOTIDE SEQUENCE [LARGE SCALE GENOMIC DNA]</scope>
    <source>
        <strain evidence="4">UTEX 1602</strain>
    </source>
</reference>
<comment type="caution">
    <text evidence="3">The sequence shown here is derived from an EMBL/GenBank/DDBJ whole genome shotgun (WGS) entry which is preliminary data.</text>
</comment>
<protein>
    <submittedName>
        <fullName evidence="3">Solute carrier family 22 member 7-like</fullName>
    </submittedName>
</protein>
<name>A0A2P6U574_CHLSO</name>
<evidence type="ECO:0000313" key="4">
    <source>
        <dbReference type="Proteomes" id="UP000239899"/>
    </source>
</evidence>
<gene>
    <name evidence="3" type="ORF">C2E21_0501</name>
</gene>
<evidence type="ECO:0000256" key="1">
    <source>
        <dbReference type="SAM" id="Coils"/>
    </source>
</evidence>
<dbReference type="EMBL" id="LHPG02000001">
    <property type="protein sequence ID" value="PRW61465.1"/>
    <property type="molecule type" value="Genomic_DNA"/>
</dbReference>
<sequence>MASAPLQARAELRRSLHLKEVAQARLVASQGHVLGDPLAAQQQQQLLQQELDSCKADVADKFSTYLEAVAEAIGLDAPEAFPGPPDSRIFAGLPARTTSSIVQLLWNMEQWESHRRAVAACTISGRWPVQGGWWRYKWSTWALLALLSGVAAALVVLCVALPADQRWTSASAALGPLVAVACGALAALAADNKRRRQDATNAIKNLNASAQAAEKQAERLH</sequence>
<dbReference type="AlphaFoldDB" id="A0A2P6U574"/>
<keyword evidence="1" id="KW-0175">Coiled coil</keyword>
<evidence type="ECO:0000256" key="2">
    <source>
        <dbReference type="SAM" id="Phobius"/>
    </source>
</evidence>
<dbReference type="Proteomes" id="UP000239899">
    <property type="component" value="Unassembled WGS sequence"/>
</dbReference>
<proteinExistence type="predicted"/>
<keyword evidence="4" id="KW-1185">Reference proteome</keyword>